<dbReference type="InterPro" id="IPR009003">
    <property type="entry name" value="Peptidase_S1_PA"/>
</dbReference>
<dbReference type="Proteomes" id="UP000251889">
    <property type="component" value="Unassembled WGS sequence"/>
</dbReference>
<protein>
    <submittedName>
        <fullName evidence="2">Serine protease</fullName>
    </submittedName>
</protein>
<dbReference type="RefSeq" id="WP_112749153.1">
    <property type="nucleotide sequence ID" value="NZ_QMFY01000015.1"/>
</dbReference>
<feature type="transmembrane region" description="Helical" evidence="1">
    <location>
        <begin position="84"/>
        <end position="106"/>
    </location>
</feature>
<evidence type="ECO:0000313" key="2">
    <source>
        <dbReference type="EMBL" id="RAV98756.1"/>
    </source>
</evidence>
<dbReference type="AlphaFoldDB" id="A0A364XWZ5"/>
<keyword evidence="2" id="KW-0378">Hydrolase</keyword>
<dbReference type="SUPFAM" id="SSF50494">
    <property type="entry name" value="Trypsin-like serine proteases"/>
    <property type="match status" value="1"/>
</dbReference>
<keyword evidence="1" id="KW-1133">Transmembrane helix</keyword>
<dbReference type="GO" id="GO:0004252">
    <property type="term" value="F:serine-type endopeptidase activity"/>
    <property type="evidence" value="ECO:0007669"/>
    <property type="project" value="InterPro"/>
</dbReference>
<dbReference type="InterPro" id="IPR043504">
    <property type="entry name" value="Peptidase_S1_PA_chymotrypsin"/>
</dbReference>
<name>A0A364XWZ5_9BACT</name>
<keyword evidence="1" id="KW-0812">Transmembrane</keyword>
<dbReference type="EMBL" id="QMFY01000015">
    <property type="protein sequence ID" value="RAV98756.1"/>
    <property type="molecule type" value="Genomic_DNA"/>
</dbReference>
<dbReference type="InterPro" id="IPR001940">
    <property type="entry name" value="Peptidase_S1C"/>
</dbReference>
<dbReference type="PRINTS" id="PR00834">
    <property type="entry name" value="PROTEASES2C"/>
</dbReference>
<proteinExistence type="predicted"/>
<reference evidence="2 3" key="1">
    <citation type="submission" date="2018-06" db="EMBL/GenBank/DDBJ databases">
        <title>Chryseolinea flavus sp. nov., a member of the phylum Bacteroidetes isolated from soil.</title>
        <authorList>
            <person name="Li Y."/>
            <person name="Wang J."/>
        </authorList>
    </citation>
    <scope>NUCLEOTIDE SEQUENCE [LARGE SCALE GENOMIC DNA]</scope>
    <source>
        <strain evidence="2 3">SDU1-6</strain>
    </source>
</reference>
<gene>
    <name evidence="2" type="ORF">DQQ10_22325</name>
</gene>
<keyword evidence="3" id="KW-1185">Reference proteome</keyword>
<evidence type="ECO:0000313" key="3">
    <source>
        <dbReference type="Proteomes" id="UP000251889"/>
    </source>
</evidence>
<dbReference type="Gene3D" id="2.40.10.10">
    <property type="entry name" value="Trypsin-like serine proteases"/>
    <property type="match status" value="2"/>
</dbReference>
<dbReference type="Pfam" id="PF13365">
    <property type="entry name" value="Trypsin_2"/>
    <property type="match status" value="1"/>
</dbReference>
<accession>A0A364XWZ5</accession>
<dbReference type="GO" id="GO:0006508">
    <property type="term" value="P:proteolysis"/>
    <property type="evidence" value="ECO:0007669"/>
    <property type="project" value="UniProtKB-KW"/>
</dbReference>
<keyword evidence="2" id="KW-0645">Protease</keyword>
<dbReference type="PANTHER" id="PTHR43019">
    <property type="entry name" value="SERINE ENDOPROTEASE DEGS"/>
    <property type="match status" value="1"/>
</dbReference>
<comment type="caution">
    <text evidence="2">The sequence shown here is derived from an EMBL/GenBank/DDBJ whole genome shotgun (WGS) entry which is preliminary data.</text>
</comment>
<evidence type="ECO:0000256" key="1">
    <source>
        <dbReference type="SAM" id="Phobius"/>
    </source>
</evidence>
<sequence length="348" mass="38921">MSERDLIELLDRQSRGDLSHQETIQLEEALKHPEMRAAAEKHGVLLSQLHAYGKRQALHTMMDSLHETIDEQKPKGKRVFLRKAYWPIAGIAASIALISVIFTWSLNQSVQDKMEEYKELRLEVQRIEKSQNAIVKEIKEKEKAIQPSRYSGTGFFISSKGYLVTSYHVVKDADSVYIENGAVGNHKAEVIYLDALSDLALLKVVSDTFEMKTSIPFLIRTAEADLGEEVYTLGFPREDIVFGEGSISALTGYRQNPTAYQISIPVNPGNSGGPLLNSKGDLIGVISGIQTKLTGAAFAVKSTSLYEVVKNDSIHETIPLPRQNTMRGNRVDQVKKWKDLVVMVRVYN</sequence>
<dbReference type="OrthoDB" id="9766361at2"/>
<keyword evidence="1" id="KW-0472">Membrane</keyword>
<dbReference type="PANTHER" id="PTHR43019:SF23">
    <property type="entry name" value="PROTEASE DO-LIKE 5, CHLOROPLASTIC"/>
    <property type="match status" value="1"/>
</dbReference>
<organism evidence="2 3">
    <name type="scientific">Pseudochryseolinea flava</name>
    <dbReference type="NCBI Taxonomy" id="2059302"/>
    <lineage>
        <taxon>Bacteria</taxon>
        <taxon>Pseudomonadati</taxon>
        <taxon>Bacteroidota</taxon>
        <taxon>Cytophagia</taxon>
        <taxon>Cytophagales</taxon>
        <taxon>Fulvivirgaceae</taxon>
        <taxon>Pseudochryseolinea</taxon>
    </lineage>
</organism>